<organism evidence="2 3">
    <name type="scientific">Mycolicibacterium iranicum</name>
    <name type="common">Mycobacterium iranicum</name>
    <dbReference type="NCBI Taxonomy" id="912594"/>
    <lineage>
        <taxon>Bacteria</taxon>
        <taxon>Bacillati</taxon>
        <taxon>Actinomycetota</taxon>
        <taxon>Actinomycetes</taxon>
        <taxon>Mycobacteriales</taxon>
        <taxon>Mycobacteriaceae</taxon>
        <taxon>Mycolicibacterium</taxon>
    </lineage>
</organism>
<name>A0A178M1C0_MYCIR</name>
<evidence type="ECO:0008006" key="4">
    <source>
        <dbReference type="Google" id="ProtNLM"/>
    </source>
</evidence>
<dbReference type="OrthoDB" id="4370976at2"/>
<evidence type="ECO:0000313" key="3">
    <source>
        <dbReference type="Proteomes" id="UP000078396"/>
    </source>
</evidence>
<accession>A0A178M1C0</accession>
<protein>
    <recommendedName>
        <fullName evidence="4">DUF1298 domain-containing protein</fullName>
    </recommendedName>
</protein>
<dbReference type="EMBL" id="LWCS01000003">
    <property type="protein sequence ID" value="OAN41538.1"/>
    <property type="molecule type" value="Genomic_DNA"/>
</dbReference>
<sequence length="419" mass="44762">MTALRLTAVDAQTYWMSDAVPSDQFLLFAFGAGTTGLGDALGAARDRARACEDLRLRIDDSGSWTYPAWVSREVGEDQFVVHALDEPTWRGCLNAVSALDDDQLDARLLTWRLHVFPGVEGLPRVRGSGTVAVLQMSHALADGIRGSALAARVFGRDGDVPSVVPTRRPRAAMPVLAVAAARAHRRLVRDTESGLVPPQALPRPVLRTNRQPEGDRHLRTVVCERRVVRGPTVTVGVLAAMGTALAAHLRELGDDPSQLGAEVPMAKSGPRQSNNHYGNVGVGLHPDVEFGLRVHLISAELAARRRRAAHPAMLAEDAAFAAVPARVLHWGVRQFDPTVRWNTAIGNTVVSSVNRGAGDLRFGDAPVVFTAALPALSPMMGVTHGVHGIGDTVAVSVHAAESSIGDIDAYVERLAGELR</sequence>
<dbReference type="STRING" id="912594.AWC12_18260"/>
<comment type="caution">
    <text evidence="2">The sequence shown here is derived from an EMBL/GenBank/DDBJ whole genome shotgun (WGS) entry which is preliminary data.</text>
</comment>
<proteinExistence type="predicted"/>
<feature type="region of interest" description="Disordered" evidence="1">
    <location>
        <begin position="191"/>
        <end position="211"/>
    </location>
</feature>
<dbReference type="Proteomes" id="UP000078396">
    <property type="component" value="Unassembled WGS sequence"/>
</dbReference>
<evidence type="ECO:0000313" key="2">
    <source>
        <dbReference type="EMBL" id="OAN41538.1"/>
    </source>
</evidence>
<dbReference type="RefSeq" id="WP_064280364.1">
    <property type="nucleotide sequence ID" value="NZ_LWCS01000003.1"/>
</dbReference>
<gene>
    <name evidence="2" type="ORF">A4X20_13110</name>
</gene>
<reference evidence="2 3" key="1">
    <citation type="submission" date="2016-04" db="EMBL/GenBank/DDBJ databases">
        <title>Draft Genome Sequences of Staphylococcus capitis Strain H36, S. capitis Strain H65, S. cohnii Strain H62, S. hominis Strain H69, Mycobacterium iranicum Strain H39, Plantibacter sp. Strain H53, Pseudomonas oryzihabitans Strain H72, and Microbacterium sp. Strain H83, isolated from residential settings.</title>
        <authorList>
            <person name="Lymperopoulou D."/>
            <person name="Adams R.I."/>
            <person name="Lindow S."/>
            <person name="Coil D.A."/>
            <person name="Jospin G."/>
            <person name="Eisen J.A."/>
        </authorList>
    </citation>
    <scope>NUCLEOTIDE SEQUENCE [LARGE SCALE GENOMIC DNA]</scope>
    <source>
        <strain evidence="2 3">H39</strain>
    </source>
</reference>
<evidence type="ECO:0000256" key="1">
    <source>
        <dbReference type="SAM" id="MobiDB-lite"/>
    </source>
</evidence>
<dbReference type="AlphaFoldDB" id="A0A178M1C0"/>